<evidence type="ECO:0000256" key="1">
    <source>
        <dbReference type="ARBA" id="ARBA00001962"/>
    </source>
</evidence>
<dbReference type="GO" id="GO:0006572">
    <property type="term" value="P:L-tyrosine catabolic process"/>
    <property type="evidence" value="ECO:0007669"/>
    <property type="project" value="UniProtKB-KW"/>
</dbReference>
<dbReference type="InterPro" id="IPR014710">
    <property type="entry name" value="RmlC-like_jellyroll"/>
</dbReference>
<evidence type="ECO:0000256" key="12">
    <source>
        <dbReference type="PIRSR" id="PIRSR605708-2"/>
    </source>
</evidence>
<evidence type="ECO:0000313" key="15">
    <source>
        <dbReference type="EMBL" id="EKM54288.1"/>
    </source>
</evidence>
<dbReference type="AlphaFoldDB" id="K5VS32"/>
<keyword evidence="8" id="KW-0560">Oxidoreductase</keyword>
<dbReference type="STRING" id="650164.K5VS32"/>
<evidence type="ECO:0000259" key="14">
    <source>
        <dbReference type="Pfam" id="PF20510"/>
    </source>
</evidence>
<evidence type="ECO:0000256" key="4">
    <source>
        <dbReference type="ARBA" id="ARBA00013127"/>
    </source>
</evidence>
<dbReference type="GeneID" id="18917012"/>
<evidence type="ECO:0000256" key="3">
    <source>
        <dbReference type="ARBA" id="ARBA00007757"/>
    </source>
</evidence>
<evidence type="ECO:0000256" key="7">
    <source>
        <dbReference type="ARBA" id="ARBA00022964"/>
    </source>
</evidence>
<comment type="cofactor">
    <cofactor evidence="1 12">
        <name>Fe cation</name>
        <dbReference type="ChEBI" id="CHEBI:24875"/>
    </cofactor>
</comment>
<feature type="binding site" evidence="12">
    <location>
        <position position="251"/>
    </location>
    <ligand>
        <name>homogentisate</name>
        <dbReference type="ChEBI" id="CHEBI:16169"/>
    </ligand>
</feature>
<keyword evidence="9 12" id="KW-0408">Iron</keyword>
<proteinExistence type="inferred from homology"/>
<keyword evidence="16" id="KW-1185">Reference proteome</keyword>
<reference evidence="15 16" key="1">
    <citation type="journal article" date="2012" name="BMC Genomics">
        <title>Comparative genomics of the white-rot fungi, Phanerochaete carnosa and P. chrysosporium, to elucidate the genetic basis of the distinct wood types they colonize.</title>
        <authorList>
            <person name="Suzuki H."/>
            <person name="MacDonald J."/>
            <person name="Syed K."/>
            <person name="Salamov A."/>
            <person name="Hori C."/>
            <person name="Aerts A."/>
            <person name="Henrissat B."/>
            <person name="Wiebenga A."/>
            <person name="vanKuyk P.A."/>
            <person name="Barry K."/>
            <person name="Lindquist E."/>
            <person name="LaButti K."/>
            <person name="Lapidus A."/>
            <person name="Lucas S."/>
            <person name="Coutinho P."/>
            <person name="Gong Y."/>
            <person name="Samejima M."/>
            <person name="Mahadevan R."/>
            <person name="Abou-Zaid M."/>
            <person name="de Vries R.P."/>
            <person name="Igarashi K."/>
            <person name="Yadav J.S."/>
            <person name="Grigoriev I.V."/>
            <person name="Master E.R."/>
        </authorList>
    </citation>
    <scope>NUCLEOTIDE SEQUENCE [LARGE SCALE GENOMIC DNA]</scope>
    <source>
        <strain evidence="15 16">HHB-10118-sp</strain>
    </source>
</reference>
<dbReference type="PANTHER" id="PTHR11056">
    <property type="entry name" value="HOMOGENTISATE 1,2-DIOXYGENASE"/>
    <property type="match status" value="1"/>
</dbReference>
<dbReference type="HOGENOM" id="CLU_027174_0_1_1"/>
<feature type="binding site" evidence="12">
    <location>
        <position position="251"/>
    </location>
    <ligand>
        <name>Fe cation</name>
        <dbReference type="ChEBI" id="CHEBI:24875"/>
    </ligand>
</feature>
<comment type="pathway">
    <text evidence="2">Amino-acid degradation; L-phenylalanine degradation; acetoacetate and fumarate from L-phenylalanine: step 4/6.</text>
</comment>
<dbReference type="KEGG" id="pco:PHACADRAFT_258050"/>
<evidence type="ECO:0000256" key="11">
    <source>
        <dbReference type="PIRSR" id="PIRSR605708-1"/>
    </source>
</evidence>
<dbReference type="Pfam" id="PF20510">
    <property type="entry name" value="HgmA_N"/>
    <property type="match status" value="1"/>
</dbReference>
<protein>
    <recommendedName>
        <fullName evidence="4">homogentisate 1,2-dioxygenase</fullName>
        <ecNumber evidence="4">1.13.11.5</ecNumber>
    </recommendedName>
</protein>
<feature type="binding site" evidence="12">
    <location>
        <position position="231"/>
    </location>
    <ligand>
        <name>homogentisate</name>
        <dbReference type="ChEBI" id="CHEBI:16169"/>
    </ligand>
</feature>
<keyword evidence="10" id="KW-0585">Phenylalanine catabolism</keyword>
<dbReference type="EC" id="1.13.11.5" evidence="4"/>
<dbReference type="Proteomes" id="UP000008370">
    <property type="component" value="Unassembled WGS sequence"/>
</dbReference>
<gene>
    <name evidence="15" type="ORF">PHACADRAFT_258050</name>
</gene>
<dbReference type="UniPathway" id="UPA00139">
    <property type="reaction ID" value="UER00339"/>
</dbReference>
<feature type="domain" description="Homogentisate 1,2-dioxygenase N-terminal" evidence="14">
    <location>
        <begin position="3"/>
        <end position="160"/>
    </location>
</feature>
<organism evidence="15 16">
    <name type="scientific">Phanerochaete carnosa (strain HHB-10118-sp)</name>
    <name type="common">White-rot fungus</name>
    <name type="synonym">Peniophora carnosa</name>
    <dbReference type="NCBI Taxonomy" id="650164"/>
    <lineage>
        <taxon>Eukaryota</taxon>
        <taxon>Fungi</taxon>
        <taxon>Dikarya</taxon>
        <taxon>Basidiomycota</taxon>
        <taxon>Agaricomycotina</taxon>
        <taxon>Agaricomycetes</taxon>
        <taxon>Polyporales</taxon>
        <taxon>Phanerochaetaceae</taxon>
        <taxon>Phanerochaete</taxon>
    </lineage>
</organism>
<dbReference type="GO" id="GO:0005737">
    <property type="term" value="C:cytoplasm"/>
    <property type="evidence" value="ECO:0007669"/>
    <property type="project" value="TreeGrafter"/>
</dbReference>
<evidence type="ECO:0000256" key="9">
    <source>
        <dbReference type="ARBA" id="ARBA00023004"/>
    </source>
</evidence>
<evidence type="ECO:0000256" key="2">
    <source>
        <dbReference type="ARBA" id="ARBA00004704"/>
    </source>
</evidence>
<feature type="binding site" evidence="12">
    <location>
        <position position="222"/>
    </location>
    <ligand>
        <name>Fe cation</name>
        <dbReference type="ChEBI" id="CHEBI:24875"/>
    </ligand>
</feature>
<dbReference type="GO" id="GO:0006559">
    <property type="term" value="P:L-phenylalanine catabolic process"/>
    <property type="evidence" value="ECO:0007669"/>
    <property type="project" value="UniProtKB-UniPathway"/>
</dbReference>
<feature type="binding site" evidence="12">
    <location>
        <position position="216"/>
    </location>
    <ligand>
        <name>Fe cation</name>
        <dbReference type="ChEBI" id="CHEBI:24875"/>
    </ligand>
</feature>
<dbReference type="PANTHER" id="PTHR11056:SF0">
    <property type="entry name" value="HOMOGENTISATE 1,2-DIOXYGENASE"/>
    <property type="match status" value="1"/>
</dbReference>
<dbReference type="RefSeq" id="XP_007396986.1">
    <property type="nucleotide sequence ID" value="XM_007396924.1"/>
</dbReference>
<dbReference type="InParanoid" id="K5VS32"/>
<dbReference type="SUPFAM" id="SSF51182">
    <property type="entry name" value="RmlC-like cupins"/>
    <property type="match status" value="1"/>
</dbReference>
<dbReference type="FunFam" id="2.60.120.10:FF:000034">
    <property type="entry name" value="Homogentisate 1,2-dioxygenase"/>
    <property type="match status" value="1"/>
</dbReference>
<dbReference type="OrthoDB" id="2798712at2759"/>
<sequence length="334" mass="36898">YDGNGSPMLVEGLAIHTYACNSDMDKEAFVNSDGDFLIIPVKGQLDIQTELGRLLVFPGEITVVQRELKWKVTLPDGSATGYIQEIFGSHYELLNLGVVGSHGLANPRDFEHPVAHFEVDQTNWEVIYKLGGKLFTCKQDHTPFDVVAWHGNYVPYKYNLDFFISLGSLTREHIDPSIWTVLTARSMTPGVALADFAFIGERWDVAEQSFRPPFFHRNTASEVLGLIKGEFGFTGDFVPGALVLESGFGPHGREDGPYNAAQDMELKPMKILKGTQTVLLETSMMMTLTEHATNSNRRQSNKGGARGLEAKFLKYKDQILADAKAAGLGLIPGL</sequence>
<keyword evidence="5 12" id="KW-0479">Metal-binding</keyword>
<feature type="active site" description="Proton acceptor" evidence="11">
    <location>
        <position position="173"/>
    </location>
</feature>
<feature type="domain" description="Homogentisate 1,2-dioxygenase C-terminal" evidence="13">
    <location>
        <begin position="163"/>
        <end position="301"/>
    </location>
</feature>
<evidence type="ECO:0000313" key="16">
    <source>
        <dbReference type="Proteomes" id="UP000008370"/>
    </source>
</evidence>
<dbReference type="EMBL" id="JH930473">
    <property type="protein sequence ID" value="EKM54288.1"/>
    <property type="molecule type" value="Genomic_DNA"/>
</dbReference>
<evidence type="ECO:0000256" key="8">
    <source>
        <dbReference type="ARBA" id="ARBA00023002"/>
    </source>
</evidence>
<dbReference type="GO" id="GO:0004411">
    <property type="term" value="F:homogentisate 1,2-dioxygenase activity"/>
    <property type="evidence" value="ECO:0007669"/>
    <property type="project" value="UniProtKB-EC"/>
</dbReference>
<dbReference type="InterPro" id="IPR046451">
    <property type="entry name" value="HgmA_C"/>
</dbReference>
<evidence type="ECO:0000256" key="5">
    <source>
        <dbReference type="ARBA" id="ARBA00022723"/>
    </source>
</evidence>
<accession>K5VS32</accession>
<feature type="non-terminal residue" evidence="15">
    <location>
        <position position="334"/>
    </location>
</feature>
<comment type="similarity">
    <text evidence="3">Belongs to the homogentisate dioxygenase family.</text>
</comment>
<dbReference type="Pfam" id="PF04209">
    <property type="entry name" value="HgmA_C"/>
    <property type="match status" value="1"/>
</dbReference>
<keyword evidence="6" id="KW-0828">Tyrosine catabolism</keyword>
<dbReference type="InterPro" id="IPR005708">
    <property type="entry name" value="Homogentis_dOase"/>
</dbReference>
<dbReference type="InterPro" id="IPR046452">
    <property type="entry name" value="HgmA_N"/>
</dbReference>
<keyword evidence="7" id="KW-0223">Dioxygenase</keyword>
<evidence type="ECO:0000259" key="13">
    <source>
        <dbReference type="Pfam" id="PF04209"/>
    </source>
</evidence>
<dbReference type="GO" id="GO:0046872">
    <property type="term" value="F:metal ion binding"/>
    <property type="evidence" value="ECO:0007669"/>
    <property type="project" value="UniProtKB-KW"/>
</dbReference>
<name>K5VS32_PHACS</name>
<evidence type="ECO:0000256" key="6">
    <source>
        <dbReference type="ARBA" id="ARBA00022878"/>
    </source>
</evidence>
<dbReference type="InterPro" id="IPR011051">
    <property type="entry name" value="RmlC_Cupin_sf"/>
</dbReference>
<dbReference type="Gene3D" id="2.60.120.10">
    <property type="entry name" value="Jelly Rolls"/>
    <property type="match status" value="1"/>
</dbReference>
<evidence type="ECO:0000256" key="10">
    <source>
        <dbReference type="ARBA" id="ARBA00023232"/>
    </source>
</evidence>